<proteinExistence type="inferred from homology"/>
<evidence type="ECO:0000259" key="7">
    <source>
        <dbReference type="Pfam" id="PF16213"/>
    </source>
</evidence>
<dbReference type="RefSeq" id="XP_006679005.1">
    <property type="nucleotide sequence ID" value="XM_006678942.1"/>
</dbReference>
<feature type="compositionally biased region" description="Polar residues" evidence="4">
    <location>
        <begin position="210"/>
        <end position="222"/>
    </location>
</feature>
<feature type="domain" description="Mon2 C-terminal" evidence="6">
    <location>
        <begin position="1045"/>
        <end position="1099"/>
    </location>
</feature>
<accession>F4P3G9</accession>
<evidence type="ECO:0000256" key="3">
    <source>
        <dbReference type="ARBA" id="ARBA00022927"/>
    </source>
</evidence>
<dbReference type="GO" id="GO:0005085">
    <property type="term" value="F:guanyl-nucleotide exchange factor activity"/>
    <property type="evidence" value="ECO:0000318"/>
    <property type="project" value="GO_Central"/>
</dbReference>
<dbReference type="GO" id="GO:0005794">
    <property type="term" value="C:Golgi apparatus"/>
    <property type="evidence" value="ECO:0007669"/>
    <property type="project" value="UniProtKB-ARBA"/>
</dbReference>
<dbReference type="GeneID" id="18238676"/>
<sequence length="1992" mass="218481">MSGLVATLQNDLVALSNEAKRKNPEIKEAAERLLYLLRSLKDRQAALPPGAPDTLTADLANTDDTVKPFIMSCDTKNPKLIPIAISCLQKLISHHAVPESSTSLILKTLSDQVGSTMELQLKILQTILPLITNYHSVHGEVLADALLLCYRLQDTKTPVVNSTAAATFRQLVIYAFEKLSIEDFKINSPEPRPLSSTAHNAKTPTERLSNDMTSTPLTSNAPKTELSSEYAQYVTDAFMIFQDLCLLASGEQGTFLRVHTMSKGFCLELVESILSGNHEIFTIHPQLLSLLKDKICPLVIKAFSEKNDFSMTVRLMRVLQVIIKNFHLVLVMECEIFMSLYAKLLESETIAVWQRVLVLEAVHNLFSDATLQRSIFEMYDAKEHSTRIFFDTTMAIAKFIFAERAYLVGAPNGSDGPKGDLAITPIIDLYSVSMASASLKIQCLDQFDKTEPPLFPETYPLFVAMQCILSTVDNVTGFVLPVLGAESVDLPELGSMEYLGGSISEVASLAPVDANALCLDGNDRKSYSTSKNDQILLSIELVKASSPSLLAILTLLSTSSIDDDLFSWVLQSFQNYTVVVGLLGLTSHCDAFLSAMCKVCIPSSSSVSFDFATIANDVTPFNLVLLHGSSRSTGPVLLTDRNVTCLRVLLGVAESIAPVMNSRTWLIVFETLQIADGLMSSGKMGKRMESSPGFLELTSSVSTSTAKDSPRHRSTTFSNLLHSGSPFSPTGLSGGHGVPGNTPAVTNVPSQSVTVENNFATFSAFVKRVFERTVSMELKHLQEFIRALCRLSHDTMTGVIAAPLGGPALGREGGKTVDDKLFAVTKLHDVAIVNVRRLITESDFDVWDLLISQLIQMAHTQSCSSAMRAHICHTFGEIIIAAMQMADLSNPVVEMKLLEPIRKMMAAEMALSDPQTKDGVLTEDRVERLLKLSWLVEVQKSVLETLEKLLQIGGQNLLDGWMLVFDVLQNVVRLSKVRRALRPGGPGVISNAETPAKLNELGPSSQQQSSSETVQFGTGFGDTPMPSRSSAIVRIGFPCIQLICTDFLALLKPAMLLRCIETVTTFGSLSDDLNISLASVGLLWTICDFILTKRQELERLAVLECKEKSASTLELVKENTAVNLLSASDSELGMIADNPAVTKDTVAPESIASDKLDLHMLSGKLTTKTLDTLWMYLLENLSELCSDECLEVRNSANQTLFRTLAMNGQRLTLIAWDQCVWQILFPLLERIQMSSTSCDMALGGNLLSAGLMTSTTMSNIDLKRAISSTPIASAQNTHTAIGSSVDPSRVTSPQIAPRTPIQKPNSNPKSWDATKVLTLNGVTKCFLDFLHVLVNLGESFDKAWIHILEYITTTCLQGSPEVSMAALKNLRLIIQYARQGATKPIPENVVPRVMDMWLKVWQNWVDIGMGIIESADHITADIPTGNLPSNFVSQEYLQSVDAPCSATSTLSLAQVNIACKNNLIINWSDGSTAYLLNGYFTQETLTTYMSIFVDLYEIIKPEFTLNHLCQFSLISRKLLIYHSIPILGTSANKIRVDFVNDQENLTPLQASVLDVISETKVNFSTVETSVDILLLLVADILKMPYVSMSLGLNAPSTNLSGTTPNTNVLLSPVMSTTVSHAGATNISLKFFTFVALTKRTMQLLVLNFQTHGLTRRSIYQSGAFEMCLDGLHIPMQLKYACPSPGVKDSTPIWRCAATAAMTIIGIGMQALNQYSKDLDAIKLDTIYNAVWSLLGDFLLQSSSPSASVSSDELSADEAFDVSIITTVEQDILQHLSQPHVSDSHILRLLEILKRGSRLYVYPATTFSGINMSMSPLALPESATNDVSIVLDTPLGEDKDANTIDTDEKRMRIAELAVPYLIDTCKEVIQSYCKDRPLYGQLPLPRLRTTELKFVLESIGNLQMSPRILHKYYEIDELDVVKWKLLSGESAHIFMLYDQLCDILGVVSGISFGMPSSQAAGNHILTESALIDIIKRCLKRISQEFLAVPRIAT</sequence>
<protein>
    <recommendedName>
        <fullName evidence="10">Protein MON2 homolog</fullName>
    </recommendedName>
</protein>
<evidence type="ECO:0000259" key="5">
    <source>
        <dbReference type="Pfam" id="PF12783"/>
    </source>
</evidence>
<evidence type="ECO:0000313" key="9">
    <source>
        <dbReference type="Proteomes" id="UP000007241"/>
    </source>
</evidence>
<dbReference type="InterPro" id="IPR016024">
    <property type="entry name" value="ARM-type_fold"/>
</dbReference>
<dbReference type="InterPro" id="IPR032629">
    <property type="entry name" value="DCB_dom"/>
</dbReference>
<dbReference type="Pfam" id="PF12783">
    <property type="entry name" value="Sec7-like_HUS"/>
    <property type="match status" value="1"/>
</dbReference>
<dbReference type="FunCoup" id="F4P3G9">
    <property type="interactions" value="481"/>
</dbReference>
<dbReference type="InParanoid" id="F4P3G9"/>
<feature type="region of interest" description="Disordered" evidence="4">
    <location>
        <begin position="991"/>
        <end position="1019"/>
    </location>
</feature>
<evidence type="ECO:0000256" key="2">
    <source>
        <dbReference type="ARBA" id="ARBA00022448"/>
    </source>
</evidence>
<reference evidence="8 9" key="1">
    <citation type="submission" date="2009-12" db="EMBL/GenBank/DDBJ databases">
        <title>The draft genome of Batrachochytrium dendrobatidis.</title>
        <authorList>
            <consortium name="US DOE Joint Genome Institute (JGI-PGF)"/>
            <person name="Kuo A."/>
            <person name="Salamov A."/>
            <person name="Schmutz J."/>
            <person name="Lucas S."/>
            <person name="Pitluck S."/>
            <person name="Rosenblum E."/>
            <person name="Stajich J."/>
            <person name="Eisen M."/>
            <person name="Grigoriev I.V."/>
        </authorList>
    </citation>
    <scope>NUCLEOTIDE SEQUENCE [LARGE SCALE GENOMIC DNA]</scope>
    <source>
        <strain evidence="9">JAM81 / FGSC 10211</strain>
    </source>
</reference>
<feature type="compositionally biased region" description="Polar residues" evidence="4">
    <location>
        <begin position="1281"/>
        <end position="1294"/>
    </location>
</feature>
<dbReference type="PANTHER" id="PTHR10663">
    <property type="entry name" value="GUANYL-NUCLEOTIDE EXCHANGE FACTOR"/>
    <property type="match status" value="1"/>
</dbReference>
<feature type="region of interest" description="Disordered" evidence="4">
    <location>
        <begin position="699"/>
        <end position="744"/>
    </location>
</feature>
<dbReference type="Proteomes" id="UP000007241">
    <property type="component" value="Unassembled WGS sequence"/>
</dbReference>
<dbReference type="EMBL" id="GL882884">
    <property type="protein sequence ID" value="EGF80465.1"/>
    <property type="molecule type" value="Genomic_DNA"/>
</dbReference>
<dbReference type="SUPFAM" id="SSF48371">
    <property type="entry name" value="ARM repeat"/>
    <property type="match status" value="1"/>
</dbReference>
<feature type="compositionally biased region" description="Polar residues" evidence="4">
    <location>
        <begin position="715"/>
        <end position="731"/>
    </location>
</feature>
<feature type="region of interest" description="Disordered" evidence="4">
    <location>
        <begin position="190"/>
        <end position="222"/>
    </location>
</feature>
<dbReference type="STRING" id="684364.F4P3G9"/>
<dbReference type="Pfam" id="PF16206">
    <property type="entry name" value="Mon2_C"/>
    <property type="match status" value="3"/>
</dbReference>
<dbReference type="GO" id="GO:0015031">
    <property type="term" value="P:protein transport"/>
    <property type="evidence" value="ECO:0007669"/>
    <property type="project" value="UniProtKB-KW"/>
</dbReference>
<evidence type="ECO:0000313" key="8">
    <source>
        <dbReference type="EMBL" id="EGF80465.1"/>
    </source>
</evidence>
<dbReference type="Pfam" id="PF16213">
    <property type="entry name" value="DCB"/>
    <property type="match status" value="1"/>
</dbReference>
<feature type="compositionally biased region" description="Polar residues" evidence="4">
    <location>
        <begin position="194"/>
        <end position="203"/>
    </location>
</feature>
<feature type="domain" description="Mon2 C-terminal" evidence="6">
    <location>
        <begin position="1306"/>
        <end position="1904"/>
    </location>
</feature>
<keyword evidence="3" id="KW-0653">Protein transport</keyword>
<evidence type="ECO:0000256" key="4">
    <source>
        <dbReference type="SAM" id="MobiDB-lite"/>
    </source>
</evidence>
<evidence type="ECO:0000259" key="6">
    <source>
        <dbReference type="Pfam" id="PF16206"/>
    </source>
</evidence>
<name>F4P3G9_BATDJ</name>
<keyword evidence="2" id="KW-0813">Transport</keyword>
<dbReference type="PANTHER" id="PTHR10663:SF333">
    <property type="entry name" value="PROTEIN MON2 HOMOLOG"/>
    <property type="match status" value="1"/>
</dbReference>
<dbReference type="OrthoDB" id="294853at2759"/>
<dbReference type="InterPro" id="IPR032691">
    <property type="entry name" value="Mon2/Sec7/BIG1-like_HUS"/>
</dbReference>
<dbReference type="InterPro" id="IPR032817">
    <property type="entry name" value="Mon2_C"/>
</dbReference>
<feature type="region of interest" description="Disordered" evidence="4">
    <location>
        <begin position="1281"/>
        <end position="1307"/>
    </location>
</feature>
<gene>
    <name evidence="8" type="ORF">BATDEDRAFT_25068</name>
</gene>
<dbReference type="OMA" id="AWRLCLN"/>
<feature type="domain" description="Mon2 C-terminal" evidence="6">
    <location>
        <begin position="1166"/>
        <end position="1239"/>
    </location>
</feature>
<feature type="domain" description="Mon2/Sec7/BIG1-like dimerisation and cyclophilin-binding" evidence="7">
    <location>
        <begin position="3"/>
        <end position="183"/>
    </location>
</feature>
<evidence type="ECO:0008006" key="10">
    <source>
        <dbReference type="Google" id="ProtNLM"/>
    </source>
</evidence>
<organism evidence="8 9">
    <name type="scientific">Batrachochytrium dendrobatidis (strain JAM81 / FGSC 10211)</name>
    <name type="common">Frog chytrid fungus</name>
    <dbReference type="NCBI Taxonomy" id="684364"/>
    <lineage>
        <taxon>Eukaryota</taxon>
        <taxon>Fungi</taxon>
        <taxon>Fungi incertae sedis</taxon>
        <taxon>Chytridiomycota</taxon>
        <taxon>Chytridiomycota incertae sedis</taxon>
        <taxon>Chytridiomycetes</taxon>
        <taxon>Rhizophydiales</taxon>
        <taxon>Rhizophydiales incertae sedis</taxon>
        <taxon>Batrachochytrium</taxon>
    </lineage>
</organism>
<evidence type="ECO:0000256" key="1">
    <source>
        <dbReference type="ARBA" id="ARBA00008144"/>
    </source>
</evidence>
<comment type="similarity">
    <text evidence="1">Belongs to the MON2 family.</text>
</comment>
<keyword evidence="9" id="KW-1185">Reference proteome</keyword>
<feature type="domain" description="Mon2/Sec7/BIG1-like HUS" evidence="5">
    <location>
        <begin position="233"/>
        <end position="388"/>
    </location>
</feature>
<dbReference type="HOGENOM" id="CLU_001169_2_0_1"/>